<evidence type="ECO:0000313" key="4">
    <source>
        <dbReference type="EMBL" id="SHK29277.1"/>
    </source>
</evidence>
<dbReference type="RefSeq" id="WP_073302539.1">
    <property type="nucleotide sequence ID" value="NZ_FRAW01000003.1"/>
</dbReference>
<dbReference type="PROSITE" id="PS51918">
    <property type="entry name" value="RADICAL_SAM"/>
    <property type="match status" value="1"/>
</dbReference>
<dbReference type="Pfam" id="PF04055">
    <property type="entry name" value="Radical_SAM"/>
    <property type="match status" value="1"/>
</dbReference>
<evidence type="ECO:0000256" key="2">
    <source>
        <dbReference type="RuleBase" id="RU364116"/>
    </source>
</evidence>
<comment type="subcellular location">
    <subcellularLocation>
        <location evidence="2">Cytoplasm</location>
    </subcellularLocation>
</comment>
<dbReference type="Gene3D" id="3.80.30.20">
    <property type="entry name" value="tm_1862 like domain"/>
    <property type="match status" value="1"/>
</dbReference>
<evidence type="ECO:0000259" key="3">
    <source>
        <dbReference type="PROSITE" id="PS51918"/>
    </source>
</evidence>
<feature type="domain" description="Radical SAM core" evidence="3">
    <location>
        <begin position="1"/>
        <end position="239"/>
    </location>
</feature>
<dbReference type="SFLD" id="SFLDF00562">
    <property type="entry name" value="HemN-like__clustered_with_heat"/>
    <property type="match status" value="1"/>
</dbReference>
<dbReference type="InterPro" id="IPR007197">
    <property type="entry name" value="rSAM"/>
</dbReference>
<dbReference type="SUPFAM" id="SSF102114">
    <property type="entry name" value="Radical SAM enzymes"/>
    <property type="match status" value="1"/>
</dbReference>
<dbReference type="SFLD" id="SFLDG01065">
    <property type="entry name" value="anaerobic_coproporphyrinogen-I"/>
    <property type="match status" value="1"/>
</dbReference>
<dbReference type="NCBIfam" id="TIGR00539">
    <property type="entry name" value="hemN_rel"/>
    <property type="match status" value="1"/>
</dbReference>
<name>A0A1M6RAD3_9BACT</name>
<gene>
    <name evidence="4" type="ORF">SAMN05720469_103163</name>
</gene>
<keyword evidence="2" id="KW-0408">Iron</keyword>
<dbReference type="GO" id="GO:0005737">
    <property type="term" value="C:cytoplasm"/>
    <property type="evidence" value="ECO:0007669"/>
    <property type="project" value="UniProtKB-SubCell"/>
</dbReference>
<keyword evidence="2" id="KW-0411">Iron-sulfur</keyword>
<dbReference type="InterPro" id="IPR004559">
    <property type="entry name" value="HemW-like"/>
</dbReference>
<dbReference type="PANTHER" id="PTHR13932:SF5">
    <property type="entry name" value="RADICAL S-ADENOSYL METHIONINE DOMAIN-CONTAINING PROTEIN 1, MITOCHONDRIAL"/>
    <property type="match status" value="1"/>
</dbReference>
<keyword evidence="2" id="KW-0143">Chaperone</keyword>
<dbReference type="InterPro" id="IPR034505">
    <property type="entry name" value="Coproporphyrinogen-III_oxidase"/>
</dbReference>
<dbReference type="PANTHER" id="PTHR13932">
    <property type="entry name" value="COPROPORPHYRINIGEN III OXIDASE"/>
    <property type="match status" value="1"/>
</dbReference>
<evidence type="ECO:0000313" key="5">
    <source>
        <dbReference type="Proteomes" id="UP000184275"/>
    </source>
</evidence>
<keyword evidence="2" id="KW-0349">Heme</keyword>
<keyword evidence="2" id="KW-0479">Metal-binding</keyword>
<proteinExistence type="inferred from homology"/>
<organism evidence="4 5">
    <name type="scientific">Fibrobacter intestinalis</name>
    <dbReference type="NCBI Taxonomy" id="28122"/>
    <lineage>
        <taxon>Bacteria</taxon>
        <taxon>Pseudomonadati</taxon>
        <taxon>Fibrobacterota</taxon>
        <taxon>Fibrobacteria</taxon>
        <taxon>Fibrobacterales</taxon>
        <taxon>Fibrobacteraceae</taxon>
        <taxon>Fibrobacter</taxon>
    </lineage>
</organism>
<dbReference type="Proteomes" id="UP000184275">
    <property type="component" value="Unassembled WGS sequence"/>
</dbReference>
<comment type="function">
    <text evidence="2">Probably acts as a heme chaperone, transferring heme to an unknown acceptor. Binds one molecule of heme per monomer, possibly covalently. Binds 1 [4Fe-4S] cluster. The cluster is coordinated with 3 cysteines and an exchangeable S-adenosyl-L-methionine.</text>
</comment>
<dbReference type="GO" id="GO:0051539">
    <property type="term" value="F:4 iron, 4 sulfur cluster binding"/>
    <property type="evidence" value="ECO:0007669"/>
    <property type="project" value="UniProtKB-UniRule"/>
</dbReference>
<keyword evidence="2" id="KW-0004">4Fe-4S</keyword>
<dbReference type="SFLD" id="SFLDG01082">
    <property type="entry name" value="B12-binding_domain_containing"/>
    <property type="match status" value="1"/>
</dbReference>
<reference evidence="5" key="1">
    <citation type="submission" date="2016-11" db="EMBL/GenBank/DDBJ databases">
        <authorList>
            <person name="Varghese N."/>
            <person name="Submissions S."/>
        </authorList>
    </citation>
    <scope>NUCLEOTIDE SEQUENCE [LARGE SCALE GENOMIC DNA]</scope>
    <source>
        <strain evidence="5">UWOS</strain>
    </source>
</reference>
<evidence type="ECO:0000256" key="1">
    <source>
        <dbReference type="ARBA" id="ARBA00006100"/>
    </source>
</evidence>
<accession>A0A1M6RAD3</accession>
<dbReference type="AlphaFoldDB" id="A0A1M6RAD3"/>
<dbReference type="GO" id="GO:0004109">
    <property type="term" value="F:coproporphyrinogen oxidase activity"/>
    <property type="evidence" value="ECO:0007669"/>
    <property type="project" value="InterPro"/>
</dbReference>
<dbReference type="SMART" id="SM00729">
    <property type="entry name" value="Elp3"/>
    <property type="match status" value="1"/>
</dbReference>
<dbReference type="GO" id="GO:0046872">
    <property type="term" value="F:metal ion binding"/>
    <property type="evidence" value="ECO:0007669"/>
    <property type="project" value="UniProtKB-UniRule"/>
</dbReference>
<dbReference type="CDD" id="cd01335">
    <property type="entry name" value="Radical_SAM"/>
    <property type="match status" value="1"/>
</dbReference>
<dbReference type="SFLD" id="SFLDS00029">
    <property type="entry name" value="Radical_SAM"/>
    <property type="match status" value="1"/>
</dbReference>
<keyword evidence="5" id="KW-1185">Reference proteome</keyword>
<keyword evidence="2" id="KW-0963">Cytoplasm</keyword>
<keyword evidence="2" id="KW-0949">S-adenosyl-L-methionine</keyword>
<dbReference type="EMBL" id="FRAW01000003">
    <property type="protein sequence ID" value="SHK29277.1"/>
    <property type="molecule type" value="Genomic_DNA"/>
</dbReference>
<protein>
    <recommendedName>
        <fullName evidence="2">Heme chaperone HemW</fullName>
    </recommendedName>
</protein>
<dbReference type="GO" id="GO:0006779">
    <property type="term" value="P:porphyrin-containing compound biosynthetic process"/>
    <property type="evidence" value="ECO:0007669"/>
    <property type="project" value="InterPro"/>
</dbReference>
<sequence length="381" mass="43429">MNGLYIHIPFCTKICGYCDFATVAGSARLFGEYVDLLLREAERRFGENPHFIRHLETAYFGGGTPSVLPPREFERLVLGLESLGVGFRHLQEVDWECNPDSATDENLQAAISLGVNRISLGVQTFDNELLKAIGRRGTAEQARDALRRILRLPDLSGKKIRSSADLMFWLPGQTLAGFERDVRELAETGIGHVSFYGLTLNPRTVLGMRFEQGKISLDEGLYARMYRSGVQILQDYGLERYEVSNFAKWGEESLHNRNYWRRGEYLGLGPGAHSFRGNQRLAAPSRYLEWKKWVLAGCLESKMEIDRLGKKERLCEKIWLSLRTREGLDLQTLDSEEVTQISCRKIDHWVRKGYLQKSGTKISLCGDGWLWMDSVVEDLIP</sequence>
<dbReference type="InterPro" id="IPR023404">
    <property type="entry name" value="rSAM_horseshoe"/>
</dbReference>
<comment type="similarity">
    <text evidence="1">Belongs to the anaerobic coproporphyrinogen-III oxidase family. HemW subfamily.</text>
</comment>
<dbReference type="InterPro" id="IPR058240">
    <property type="entry name" value="rSAM_sf"/>
</dbReference>
<dbReference type="InterPro" id="IPR006638">
    <property type="entry name" value="Elp3/MiaA/NifB-like_rSAM"/>
</dbReference>